<dbReference type="AlphaFoldDB" id="A0A3R1AYW7"/>
<dbReference type="Proteomes" id="UP000885348">
    <property type="component" value="Unassembled WGS sequence"/>
</dbReference>
<evidence type="ECO:0000313" key="1">
    <source>
        <dbReference type="EMBL" id="MML56729.1"/>
    </source>
</evidence>
<comment type="caution">
    <text evidence="1">The sequence shown here is derived from an EMBL/GenBank/DDBJ whole genome shotgun (WGS) entry which is preliminary data.</text>
</comment>
<dbReference type="EMBL" id="RVVJ01000051">
    <property type="protein sequence ID" value="MML56729.1"/>
    <property type="molecule type" value="Genomic_DNA"/>
</dbReference>
<name>A0A3R1AYW7_SALET</name>
<reference evidence="1" key="1">
    <citation type="submission" date="2018-09" db="EMBL/GenBank/DDBJ databases">
        <authorList>
            <person name="Ashton P.M."/>
            <person name="Dallman T."/>
            <person name="Nair S."/>
            <person name="De Pinna E."/>
            <person name="Peters T."/>
            <person name="Grant K."/>
        </authorList>
    </citation>
    <scope>NUCLEOTIDE SEQUENCE [LARGE SCALE GENOMIC DNA]</scope>
    <source>
        <strain evidence="1">598938</strain>
    </source>
</reference>
<evidence type="ECO:0008006" key="2">
    <source>
        <dbReference type="Google" id="ProtNLM"/>
    </source>
</evidence>
<sequence>MGYASDLYANLVREQYNDWLSRYYPKQKELAQLGTSNELMNAQLARTDGIAANSLRAAQLGTQNQLARYGISKRASPQDNTQGLRMALATAGADNGIRQAEQDRQMNILTGGAAPVRQQLNIGGQTGGM</sequence>
<organism evidence="1">
    <name type="scientific">Salmonella enterica I</name>
    <dbReference type="NCBI Taxonomy" id="59201"/>
    <lineage>
        <taxon>Bacteria</taxon>
        <taxon>Pseudomonadati</taxon>
        <taxon>Pseudomonadota</taxon>
        <taxon>Gammaproteobacteria</taxon>
        <taxon>Enterobacterales</taxon>
        <taxon>Enterobacteriaceae</taxon>
        <taxon>Salmonella</taxon>
    </lineage>
</organism>
<proteinExistence type="predicted"/>
<protein>
    <recommendedName>
        <fullName evidence="2">DNA transfer protein</fullName>
    </recommendedName>
</protein>
<gene>
    <name evidence="1" type="ORF">D7N80_26325</name>
</gene>
<accession>A0A3R1AYW7</accession>